<name>A0A367ZJQ3_9BACT</name>
<evidence type="ECO:0000313" key="2">
    <source>
        <dbReference type="EMBL" id="RCK78363.1"/>
    </source>
</evidence>
<organism evidence="2 3">
    <name type="scientific">Candidatus Ozemobacter sibiricus</name>
    <dbReference type="NCBI Taxonomy" id="2268124"/>
    <lineage>
        <taxon>Bacteria</taxon>
        <taxon>Candidatus Ozemobacteria</taxon>
        <taxon>Candidatus Ozemobacterales</taxon>
        <taxon>Candidatus Ozemobacteraceae</taxon>
        <taxon>Candidatus Ozemobacter</taxon>
    </lineage>
</organism>
<dbReference type="EMBL" id="QOQW01000023">
    <property type="protein sequence ID" value="RCK78363.1"/>
    <property type="molecule type" value="Genomic_DNA"/>
</dbReference>
<feature type="domain" description="Pyridoxamine 5'-phosphate oxidase N-terminal" evidence="1">
    <location>
        <begin position="7"/>
        <end position="126"/>
    </location>
</feature>
<dbReference type="InterPro" id="IPR012349">
    <property type="entry name" value="Split_barrel_FMN-bd"/>
</dbReference>
<evidence type="ECO:0000313" key="3">
    <source>
        <dbReference type="Proteomes" id="UP000252355"/>
    </source>
</evidence>
<dbReference type="Pfam" id="PF01243">
    <property type="entry name" value="PNPOx_N"/>
    <property type="match status" value="1"/>
</dbReference>
<sequence>MSDLQTRILDLVKKHRLAALATITEDGKPWARYVAINVAPDLTIRTATFRNSRKVAQVKNNPEVHLTCGYDGNATTSYVQIQGRAEVTDDQRERHGLWNDHFKAYFQGPDDPNYVVMVIRPYRIELMTDASHQPQFWTR</sequence>
<evidence type="ECO:0000259" key="1">
    <source>
        <dbReference type="Pfam" id="PF01243"/>
    </source>
</evidence>
<gene>
    <name evidence="2" type="ORF">OZSIB_1465</name>
</gene>
<dbReference type="AlphaFoldDB" id="A0A367ZJQ3"/>
<dbReference type="SUPFAM" id="SSF50475">
    <property type="entry name" value="FMN-binding split barrel"/>
    <property type="match status" value="1"/>
</dbReference>
<protein>
    <submittedName>
        <fullName evidence="2">General stress protein 26</fullName>
    </submittedName>
</protein>
<dbReference type="PANTHER" id="PTHR34818:SF1">
    <property type="entry name" value="PROTEIN BLI-3"/>
    <property type="match status" value="1"/>
</dbReference>
<dbReference type="PANTHER" id="PTHR34818">
    <property type="entry name" value="PROTEIN BLI-3"/>
    <property type="match status" value="1"/>
</dbReference>
<dbReference type="InterPro" id="IPR011576">
    <property type="entry name" value="Pyridox_Oxase_N"/>
</dbReference>
<comment type="caution">
    <text evidence="2">The sequence shown here is derived from an EMBL/GenBank/DDBJ whole genome shotgun (WGS) entry which is preliminary data.</text>
</comment>
<proteinExistence type="predicted"/>
<dbReference type="InterPro" id="IPR052917">
    <property type="entry name" value="Stress-Dev_Protein"/>
</dbReference>
<dbReference type="Proteomes" id="UP000252355">
    <property type="component" value="Unassembled WGS sequence"/>
</dbReference>
<dbReference type="Gene3D" id="2.30.110.10">
    <property type="entry name" value="Electron Transport, Fmn-binding Protein, Chain A"/>
    <property type="match status" value="1"/>
</dbReference>
<accession>A0A367ZJQ3</accession>
<reference evidence="2 3" key="1">
    <citation type="submission" date="2018-05" db="EMBL/GenBank/DDBJ databases">
        <title>A metagenomic window into the 2 km-deep terrestrial subsurface aquifer revealed taxonomically and functionally diverse microbial community comprising novel uncultured bacterial lineages.</title>
        <authorList>
            <person name="Kadnikov V.V."/>
            <person name="Mardanov A.V."/>
            <person name="Beletsky A.V."/>
            <person name="Banks D."/>
            <person name="Pimenov N.V."/>
            <person name="Frank Y.A."/>
            <person name="Karnachuk O.V."/>
            <person name="Ravin N.V."/>
        </authorList>
    </citation>
    <scope>NUCLEOTIDE SEQUENCE [LARGE SCALE GENOMIC DNA]</scope>
    <source>
        <strain evidence="2">BY5</strain>
    </source>
</reference>